<dbReference type="EMBL" id="CP046314">
    <property type="protein sequence ID" value="QGS08824.1"/>
    <property type="molecule type" value="Genomic_DNA"/>
</dbReference>
<feature type="transmembrane region" description="Helical" evidence="1">
    <location>
        <begin position="68"/>
        <end position="86"/>
    </location>
</feature>
<feature type="transmembrane region" description="Helical" evidence="1">
    <location>
        <begin position="37"/>
        <end position="56"/>
    </location>
</feature>
<keyword evidence="1" id="KW-0812">Transmembrane</keyword>
<reference evidence="2 3" key="1">
    <citation type="submission" date="2019-11" db="EMBL/GenBank/DDBJ databases">
        <title>FDA dAtabase for Regulatory Grade micrObial Sequences (FDA-ARGOS): Supporting development and validation of Infectious Disease Dx tests.</title>
        <authorList>
            <person name="Turner S."/>
            <person name="Byrd R."/>
            <person name="Tallon L."/>
            <person name="Sadzewicz L."/>
            <person name="Vavikolanu K."/>
            <person name="Mehta A."/>
            <person name="Aluvathingal J."/>
            <person name="Nadendla S."/>
            <person name="Myers T."/>
            <person name="Yan Y."/>
            <person name="Sichtig H."/>
        </authorList>
    </citation>
    <scope>NUCLEOTIDE SEQUENCE [LARGE SCALE GENOMIC DNA]</scope>
    <source>
        <strain evidence="2 3">FDAARGOS_741</strain>
    </source>
</reference>
<dbReference type="RefSeq" id="WP_004633134.1">
    <property type="nucleotide sequence ID" value="NZ_CP046314.1"/>
</dbReference>
<feature type="transmembrane region" description="Helical" evidence="1">
    <location>
        <begin position="149"/>
        <end position="170"/>
    </location>
</feature>
<protein>
    <submittedName>
        <fullName evidence="2">Uncharacterized protein</fullName>
    </submittedName>
</protein>
<evidence type="ECO:0000256" key="1">
    <source>
        <dbReference type="SAM" id="Phobius"/>
    </source>
</evidence>
<feature type="transmembrane region" description="Helical" evidence="1">
    <location>
        <begin position="123"/>
        <end position="143"/>
    </location>
</feature>
<gene>
    <name evidence="2" type="ORF">FOC49_02460</name>
</gene>
<feature type="transmembrane region" description="Helical" evidence="1">
    <location>
        <begin position="7"/>
        <end position="25"/>
    </location>
</feature>
<organism evidence="2 3">
    <name type="scientific">Gemella morbillorum</name>
    <dbReference type="NCBI Taxonomy" id="29391"/>
    <lineage>
        <taxon>Bacteria</taxon>
        <taxon>Bacillati</taxon>
        <taxon>Bacillota</taxon>
        <taxon>Bacilli</taxon>
        <taxon>Bacillales</taxon>
        <taxon>Gemellaceae</taxon>
        <taxon>Gemella</taxon>
    </lineage>
</organism>
<dbReference type="Proteomes" id="UP000425411">
    <property type="component" value="Chromosome"/>
</dbReference>
<feature type="transmembrane region" description="Helical" evidence="1">
    <location>
        <begin position="98"/>
        <end position="116"/>
    </location>
</feature>
<dbReference type="AlphaFoldDB" id="A0AAP9HCG5"/>
<evidence type="ECO:0000313" key="3">
    <source>
        <dbReference type="Proteomes" id="UP000425411"/>
    </source>
</evidence>
<keyword evidence="1" id="KW-1133">Transmembrane helix</keyword>
<name>A0AAP9HCG5_9BACL</name>
<keyword evidence="3" id="KW-1185">Reference proteome</keyword>
<accession>A0AAP9HCG5</accession>
<sequence length="175" mass="19784">MSILKRNFLIASVIYVLFYLGPILVNPLAMLNLAEATTIGLLVFGGFYLSYIFLYTNKIKLSEQTKNTIITLIVMLVALFIYYNPITFPSSLNVVVNKYLAIVLLIGILIGLMLIAKNMKNSIIFIILFAPSIIQGILMRISYKAMLFYLANPNVTLYIILGGFAVYYIYNQKNK</sequence>
<evidence type="ECO:0000313" key="2">
    <source>
        <dbReference type="EMBL" id="QGS08824.1"/>
    </source>
</evidence>
<keyword evidence="1" id="KW-0472">Membrane</keyword>
<proteinExistence type="predicted"/>